<feature type="region of interest" description="Disordered" evidence="1">
    <location>
        <begin position="1"/>
        <end position="21"/>
    </location>
</feature>
<dbReference type="RefSeq" id="WP_220204093.1">
    <property type="nucleotide sequence ID" value="NZ_BNJK01000001.1"/>
</dbReference>
<name>A0A8J3IGR4_9CHLR</name>
<sequence length="347" mass="38416">MASGNYARRTATRVPTEPQTVIPPRATRDLQTTVVEEEDHSDSISVTTRPVTLRGKTKALEEVQLAEKYTEPVRPSTRNTTTYRNTTYRTTNRTRDLYEDRRPRHVVIDAVAPDPIEHHRPWIKIFIGSVVAAVIFAVVLISAGMSQRPGLPQLITSTGGGVYSIQVGGADAKSWQEKEPMPAKTPIPTKTGPYGVLGKPTISVNFINQVLASYHSPAAGKGQALYDLGVKYGIDPAFALAFFQHESTFGTAGEARTTMSLGNLRCIPDRPCVDQDRGGYAQMQSWEDGFEIWYQLIRNYYIARRGLVTVEQIIPVYAPAADSNNEQAYISSLKHSIDTWHAGNLRP</sequence>
<evidence type="ECO:0008006" key="5">
    <source>
        <dbReference type="Google" id="ProtNLM"/>
    </source>
</evidence>
<accession>A0A8J3IGR4</accession>
<dbReference type="Proteomes" id="UP000597444">
    <property type="component" value="Unassembled WGS sequence"/>
</dbReference>
<dbReference type="AlphaFoldDB" id="A0A8J3IGR4"/>
<evidence type="ECO:0000313" key="4">
    <source>
        <dbReference type="Proteomes" id="UP000597444"/>
    </source>
</evidence>
<keyword evidence="4" id="KW-1185">Reference proteome</keyword>
<keyword evidence="2" id="KW-0812">Transmembrane</keyword>
<comment type="caution">
    <text evidence="3">The sequence shown here is derived from an EMBL/GenBank/DDBJ whole genome shotgun (WGS) entry which is preliminary data.</text>
</comment>
<reference evidence="3" key="1">
    <citation type="submission" date="2020-10" db="EMBL/GenBank/DDBJ databases">
        <title>Taxonomic study of unclassified bacteria belonging to the class Ktedonobacteria.</title>
        <authorList>
            <person name="Yabe S."/>
            <person name="Wang C.M."/>
            <person name="Zheng Y."/>
            <person name="Sakai Y."/>
            <person name="Cavaletti L."/>
            <person name="Monciardini P."/>
            <person name="Donadio S."/>
        </authorList>
    </citation>
    <scope>NUCLEOTIDE SEQUENCE</scope>
    <source>
        <strain evidence="3">ID150040</strain>
    </source>
</reference>
<evidence type="ECO:0000256" key="1">
    <source>
        <dbReference type="SAM" id="MobiDB-lite"/>
    </source>
</evidence>
<gene>
    <name evidence="3" type="ORF">KSF_033510</name>
</gene>
<protein>
    <recommendedName>
        <fullName evidence="5">Mannosyl-glycoprotein endo-beta-N-acetylglucosamidase-like domain-containing protein</fullName>
    </recommendedName>
</protein>
<keyword evidence="2" id="KW-0472">Membrane</keyword>
<evidence type="ECO:0000256" key="2">
    <source>
        <dbReference type="SAM" id="Phobius"/>
    </source>
</evidence>
<dbReference type="EMBL" id="BNJK01000001">
    <property type="protein sequence ID" value="GHO93303.1"/>
    <property type="molecule type" value="Genomic_DNA"/>
</dbReference>
<feature type="transmembrane region" description="Helical" evidence="2">
    <location>
        <begin position="125"/>
        <end position="145"/>
    </location>
</feature>
<keyword evidence="2" id="KW-1133">Transmembrane helix</keyword>
<evidence type="ECO:0000313" key="3">
    <source>
        <dbReference type="EMBL" id="GHO93303.1"/>
    </source>
</evidence>
<organism evidence="3 4">
    <name type="scientific">Reticulibacter mediterranei</name>
    <dbReference type="NCBI Taxonomy" id="2778369"/>
    <lineage>
        <taxon>Bacteria</taxon>
        <taxon>Bacillati</taxon>
        <taxon>Chloroflexota</taxon>
        <taxon>Ktedonobacteria</taxon>
        <taxon>Ktedonobacterales</taxon>
        <taxon>Reticulibacteraceae</taxon>
        <taxon>Reticulibacter</taxon>
    </lineage>
</organism>
<proteinExistence type="predicted"/>